<evidence type="ECO:0000256" key="6">
    <source>
        <dbReference type="RuleBase" id="RU003345"/>
    </source>
</evidence>
<dbReference type="GO" id="GO:0004029">
    <property type="term" value="F:aldehyde dehydrogenase (NAD+) activity"/>
    <property type="evidence" value="ECO:0007669"/>
    <property type="project" value="UniProtKB-EC"/>
</dbReference>
<dbReference type="InterPro" id="IPR029510">
    <property type="entry name" value="Ald_DH_CS_GLU"/>
</dbReference>
<protein>
    <recommendedName>
        <fullName evidence="4">aldehyde dehydrogenase (NAD(+))</fullName>
        <ecNumber evidence="4">1.2.1.3</ecNumber>
    </recommendedName>
</protein>
<dbReference type="Proteomes" id="UP000532311">
    <property type="component" value="Unassembled WGS sequence"/>
</dbReference>
<evidence type="ECO:0000256" key="1">
    <source>
        <dbReference type="ARBA" id="ARBA00009986"/>
    </source>
</evidence>
<dbReference type="SUPFAM" id="SSF53720">
    <property type="entry name" value="ALDH-like"/>
    <property type="match status" value="1"/>
</dbReference>
<evidence type="ECO:0000313" key="8">
    <source>
        <dbReference type="EMBL" id="KAF5705228.1"/>
    </source>
</evidence>
<keyword evidence="2 6" id="KW-0560">Oxidoreductase</keyword>
<dbReference type="Gene3D" id="3.40.309.10">
    <property type="entry name" value="Aldehyde Dehydrogenase, Chain A, domain 2"/>
    <property type="match status" value="1"/>
</dbReference>
<dbReference type="FunFam" id="3.40.309.10:FF:000012">
    <property type="entry name" value="Betaine aldehyde dehydrogenase"/>
    <property type="match status" value="1"/>
</dbReference>
<evidence type="ECO:0000256" key="4">
    <source>
        <dbReference type="ARBA" id="ARBA00024226"/>
    </source>
</evidence>
<dbReference type="InterPro" id="IPR016161">
    <property type="entry name" value="Ald_DH/histidinol_DH"/>
</dbReference>
<dbReference type="EMBL" id="JAAQPF010000352">
    <property type="protein sequence ID" value="KAF5705228.1"/>
    <property type="molecule type" value="Genomic_DNA"/>
</dbReference>
<evidence type="ECO:0000313" key="9">
    <source>
        <dbReference type="Proteomes" id="UP000532311"/>
    </source>
</evidence>
<dbReference type="PANTHER" id="PTHR43720:SF2">
    <property type="entry name" value="2-AMINOMUCONIC SEMIALDEHYDE DEHYDROGENASE"/>
    <property type="match status" value="1"/>
</dbReference>
<dbReference type="PROSITE" id="PS00687">
    <property type="entry name" value="ALDEHYDE_DEHYDR_GLU"/>
    <property type="match status" value="1"/>
</dbReference>
<evidence type="ECO:0000256" key="2">
    <source>
        <dbReference type="ARBA" id="ARBA00023002"/>
    </source>
</evidence>
<evidence type="ECO:0000256" key="5">
    <source>
        <dbReference type="PROSITE-ProRule" id="PRU10007"/>
    </source>
</evidence>
<keyword evidence="3" id="KW-0520">NAD</keyword>
<dbReference type="InterPro" id="IPR016162">
    <property type="entry name" value="Ald_DH_N"/>
</dbReference>
<accession>A0A8H5Y3L6</accession>
<comment type="caution">
    <text evidence="8">The sequence shown here is derived from an EMBL/GenBank/DDBJ whole genome shotgun (WGS) entry which is preliminary data.</text>
</comment>
<evidence type="ECO:0000256" key="3">
    <source>
        <dbReference type="ARBA" id="ARBA00023027"/>
    </source>
</evidence>
<dbReference type="EC" id="1.2.1.3" evidence="4"/>
<dbReference type="InterPro" id="IPR015590">
    <property type="entry name" value="Aldehyde_DH_dom"/>
</dbReference>
<dbReference type="Pfam" id="PF00171">
    <property type="entry name" value="Aldedh"/>
    <property type="match status" value="1"/>
</dbReference>
<dbReference type="Gene3D" id="3.40.605.10">
    <property type="entry name" value="Aldehyde Dehydrogenase, Chain A, domain 1"/>
    <property type="match status" value="1"/>
</dbReference>
<dbReference type="GO" id="GO:0046394">
    <property type="term" value="P:carboxylic acid biosynthetic process"/>
    <property type="evidence" value="ECO:0007669"/>
    <property type="project" value="UniProtKB-ARBA"/>
</dbReference>
<dbReference type="InterPro" id="IPR016163">
    <property type="entry name" value="Ald_DH_C"/>
</dbReference>
<evidence type="ECO:0000259" key="7">
    <source>
        <dbReference type="Pfam" id="PF00171"/>
    </source>
</evidence>
<comment type="similarity">
    <text evidence="1 6">Belongs to the aldehyde dehydrogenase family.</text>
</comment>
<dbReference type="PANTHER" id="PTHR43720">
    <property type="entry name" value="2-AMINOMUCONIC SEMIALDEHYDE DEHYDROGENASE"/>
    <property type="match status" value="1"/>
</dbReference>
<organism evidence="8 9">
    <name type="scientific">Fusarium globosum</name>
    <dbReference type="NCBI Taxonomy" id="78864"/>
    <lineage>
        <taxon>Eukaryota</taxon>
        <taxon>Fungi</taxon>
        <taxon>Dikarya</taxon>
        <taxon>Ascomycota</taxon>
        <taxon>Pezizomycotina</taxon>
        <taxon>Sordariomycetes</taxon>
        <taxon>Hypocreomycetidae</taxon>
        <taxon>Hypocreales</taxon>
        <taxon>Nectriaceae</taxon>
        <taxon>Fusarium</taxon>
        <taxon>Fusarium fujikuroi species complex</taxon>
    </lineage>
</organism>
<sequence length="526" mass="56988">MMSLQIVNTESASSSPPPAFAQPASMAPVFVGLSAPNGHKWAQPVGLFINNEFVESNNARTLAVVNPATEEEIAQVALASEKDLDEAVQAAAHAFSHPDWRSLSGTDRGTLMFRLADLMEKNCTSLASAESLNTGKAYSIALEGDVEDAIKIVRYYAGYADKFFGQVIDTGADKLAYTLKEPIGVCGLIVPWNFPLNMAITKLAPALCCGNTVVLKPSEVTPLSVLYLATLVKEAGFPPGVVNIINGLGPVVGAAMATHKQISKISFTGSTRVGKELMKLGSTDMKKLTLETGGKSPLIVFEDSNLDLAAHWAHLGFTFNQGELCTATTRILVQDTIFDRFLDALKSITLKYPVGQPFEEKTYLGPLVSKAHFDRVREYVRLGKEEGAKDIFDGCMPPELEKGYFVSPSIFVDVKPSMRIYREEIFGPCAVVLQFKDEDEAVRLANDSMYGLGSALFTENISKAHNVARRIEAGMVWVNSSNDSDFRVPFGGVKQSGIGRELGEAGLEAYYNVKAIHVNIGNVLPM</sequence>
<gene>
    <name evidence="8" type="ORF">FGLOB1_8113</name>
</gene>
<reference evidence="8 9" key="1">
    <citation type="submission" date="2020-05" db="EMBL/GenBank/DDBJ databases">
        <title>Identification and distribution of gene clusters putatively required for synthesis of sphingolipid metabolism inhibitors in phylogenetically diverse species of the filamentous fungus Fusarium.</title>
        <authorList>
            <person name="Kim H.-S."/>
            <person name="Busman M."/>
            <person name="Brown D.W."/>
            <person name="Divon H."/>
            <person name="Uhlig S."/>
            <person name="Proctor R.H."/>
        </authorList>
    </citation>
    <scope>NUCLEOTIDE SEQUENCE [LARGE SCALE GENOMIC DNA]</scope>
    <source>
        <strain evidence="8 9">NRRL 26131</strain>
    </source>
</reference>
<feature type="active site" evidence="5">
    <location>
        <position position="291"/>
    </location>
</feature>
<dbReference type="FunFam" id="3.40.605.10:FF:000026">
    <property type="entry name" value="Aldehyde dehydrogenase, putative"/>
    <property type="match status" value="1"/>
</dbReference>
<dbReference type="FunFam" id="3.40.605.10:FF:000050">
    <property type="entry name" value="Aldehyde dehydrogenase, mitochondrial"/>
    <property type="match status" value="1"/>
</dbReference>
<name>A0A8H5Y3L6_9HYPO</name>
<keyword evidence="9" id="KW-1185">Reference proteome</keyword>
<dbReference type="GO" id="GO:0006598">
    <property type="term" value="P:polyamine catabolic process"/>
    <property type="evidence" value="ECO:0007669"/>
    <property type="project" value="TreeGrafter"/>
</dbReference>
<proteinExistence type="inferred from homology"/>
<dbReference type="AlphaFoldDB" id="A0A8H5Y3L6"/>
<feature type="domain" description="Aldehyde dehydrogenase" evidence="7">
    <location>
        <begin position="53"/>
        <end position="516"/>
    </location>
</feature>